<keyword evidence="3" id="KW-1185">Reference proteome</keyword>
<evidence type="ECO:0000256" key="1">
    <source>
        <dbReference type="SAM" id="MobiDB-lite"/>
    </source>
</evidence>
<organism evidence="2 3">
    <name type="scientific">Streptomyces longisporus</name>
    <dbReference type="NCBI Taxonomy" id="1948"/>
    <lineage>
        <taxon>Bacteria</taxon>
        <taxon>Bacillati</taxon>
        <taxon>Actinomycetota</taxon>
        <taxon>Actinomycetes</taxon>
        <taxon>Kitasatosporales</taxon>
        <taxon>Streptomycetaceae</taxon>
        <taxon>Streptomyces</taxon>
    </lineage>
</organism>
<feature type="compositionally biased region" description="Basic and acidic residues" evidence="1">
    <location>
        <begin position="79"/>
        <end position="106"/>
    </location>
</feature>
<sequence length="106" mass="12152">MDGLQLQWALAPETYDMTGRLSSYLDRLLCSLNSRGWRSRMPSVVGLLEQHELAAHRGVDELREDADRVQAELDTVEQEWPRDNAELAPDDSQHSRTGERHNHMAL</sequence>
<dbReference type="Proteomes" id="UP001501777">
    <property type="component" value="Unassembled WGS sequence"/>
</dbReference>
<proteinExistence type="predicted"/>
<accession>A0ABN3LH20</accession>
<comment type="caution">
    <text evidence="2">The sequence shown here is derived from an EMBL/GenBank/DDBJ whole genome shotgun (WGS) entry which is preliminary data.</text>
</comment>
<evidence type="ECO:0000313" key="2">
    <source>
        <dbReference type="EMBL" id="GAA2483738.1"/>
    </source>
</evidence>
<evidence type="ECO:0000313" key="3">
    <source>
        <dbReference type="Proteomes" id="UP001501777"/>
    </source>
</evidence>
<dbReference type="EMBL" id="BAAASG010000006">
    <property type="protein sequence ID" value="GAA2483738.1"/>
    <property type="molecule type" value="Genomic_DNA"/>
</dbReference>
<dbReference type="RefSeq" id="WP_344399926.1">
    <property type="nucleotide sequence ID" value="NZ_BAAASG010000006.1"/>
</dbReference>
<reference evidence="2 3" key="1">
    <citation type="journal article" date="2019" name="Int. J. Syst. Evol. Microbiol.">
        <title>The Global Catalogue of Microorganisms (GCM) 10K type strain sequencing project: providing services to taxonomists for standard genome sequencing and annotation.</title>
        <authorList>
            <consortium name="The Broad Institute Genomics Platform"/>
            <consortium name="The Broad Institute Genome Sequencing Center for Infectious Disease"/>
            <person name="Wu L."/>
            <person name="Ma J."/>
        </authorList>
    </citation>
    <scope>NUCLEOTIDE SEQUENCE [LARGE SCALE GENOMIC DNA]</scope>
    <source>
        <strain evidence="2 3">JCM 4395</strain>
    </source>
</reference>
<protein>
    <submittedName>
        <fullName evidence="2">Uncharacterized protein</fullName>
    </submittedName>
</protein>
<gene>
    <name evidence="2" type="ORF">GCM10010276_21630</name>
</gene>
<feature type="region of interest" description="Disordered" evidence="1">
    <location>
        <begin position="74"/>
        <end position="106"/>
    </location>
</feature>
<name>A0ABN3LH20_STRLO</name>